<dbReference type="PaxDb" id="3827-XP_004504096.1"/>
<evidence type="ECO:0000256" key="1">
    <source>
        <dbReference type="SAM" id="Phobius"/>
    </source>
</evidence>
<gene>
    <name evidence="3" type="primary">LOC101514280</name>
</gene>
<keyword evidence="2" id="KW-1185">Reference proteome</keyword>
<feature type="transmembrane region" description="Helical" evidence="1">
    <location>
        <begin position="31"/>
        <end position="51"/>
    </location>
</feature>
<feature type="transmembrane region" description="Helical" evidence="1">
    <location>
        <begin position="280"/>
        <end position="302"/>
    </location>
</feature>
<feature type="transmembrane region" description="Helical" evidence="1">
    <location>
        <begin position="216"/>
        <end position="238"/>
    </location>
</feature>
<feature type="transmembrane region" description="Helical" evidence="1">
    <location>
        <begin position="250"/>
        <end position="268"/>
    </location>
</feature>
<dbReference type="RefSeq" id="XP_004504096.1">
    <property type="nucleotide sequence ID" value="XM_004504039.3"/>
</dbReference>
<sequence length="330" mass="37927">MENETKQVIKHKNMDIFHILKQTIIIYFKNINFILFTFLTSLPYFFLMLYFETLFQQTVVQTPQIISSLPFLEKNPIRFQSISITNNILLIDVPSFSEDYLPVLLQLALIYTFPLHFLEFCSTVITMKLSSKLISSDNKMSLKDMFQNSIDISMMIGTFITSLYVLTLSNCLLIAFPWTVSNCYSLFSVFGLYLLVPLICCVAVGKLLMVYLEWSAIWNMSIVISVLDGIYGVGALRVSYFFSSGNRKRGLLLMLVFFVFGICLRLICIYFECYKGGNGIFLQIGILTVVNTLKWVSCVIYFNDCKERKLEKIADLEKGKVKLESNAPKE</sequence>
<proteinExistence type="predicted"/>
<evidence type="ECO:0000313" key="2">
    <source>
        <dbReference type="Proteomes" id="UP000087171"/>
    </source>
</evidence>
<dbReference type="Proteomes" id="UP000087171">
    <property type="component" value="Chromosome Ca6"/>
</dbReference>
<dbReference type="PANTHER" id="PTHR36714:SF4">
    <property type="entry name" value="TRANSMEMBRANE PROTEIN"/>
    <property type="match status" value="1"/>
</dbReference>
<keyword evidence="1" id="KW-1133">Transmembrane helix</keyword>
<name>A0A1S2YFM1_CICAR</name>
<feature type="transmembrane region" description="Helical" evidence="1">
    <location>
        <begin position="150"/>
        <end position="178"/>
    </location>
</feature>
<organism evidence="2 3">
    <name type="scientific">Cicer arietinum</name>
    <name type="common">Chickpea</name>
    <name type="synonym">Garbanzo</name>
    <dbReference type="NCBI Taxonomy" id="3827"/>
    <lineage>
        <taxon>Eukaryota</taxon>
        <taxon>Viridiplantae</taxon>
        <taxon>Streptophyta</taxon>
        <taxon>Embryophyta</taxon>
        <taxon>Tracheophyta</taxon>
        <taxon>Spermatophyta</taxon>
        <taxon>Magnoliopsida</taxon>
        <taxon>eudicotyledons</taxon>
        <taxon>Gunneridae</taxon>
        <taxon>Pentapetalae</taxon>
        <taxon>rosids</taxon>
        <taxon>fabids</taxon>
        <taxon>Fabales</taxon>
        <taxon>Fabaceae</taxon>
        <taxon>Papilionoideae</taxon>
        <taxon>50 kb inversion clade</taxon>
        <taxon>NPAAA clade</taxon>
        <taxon>Hologalegina</taxon>
        <taxon>IRL clade</taxon>
        <taxon>Cicereae</taxon>
        <taxon>Cicer</taxon>
    </lineage>
</organism>
<accession>A0A1S2YFM1</accession>
<evidence type="ECO:0000313" key="3">
    <source>
        <dbReference type="RefSeq" id="XP_004504096.1"/>
    </source>
</evidence>
<dbReference type="eggNOG" id="ENOG502SPX9">
    <property type="taxonomic scope" value="Eukaryota"/>
</dbReference>
<dbReference type="OrthoDB" id="1095660at2759"/>
<keyword evidence="1" id="KW-0472">Membrane</keyword>
<dbReference type="KEGG" id="cam:101514280"/>
<protein>
    <submittedName>
        <fullName evidence="3">Uncharacterized protein LOC101514280</fullName>
    </submittedName>
</protein>
<feature type="transmembrane region" description="Helical" evidence="1">
    <location>
        <begin position="184"/>
        <end position="204"/>
    </location>
</feature>
<dbReference type="GeneID" id="101514280"/>
<dbReference type="AlphaFoldDB" id="A0A1S2YFM1"/>
<reference evidence="2" key="1">
    <citation type="journal article" date="2013" name="Nat. Biotechnol.">
        <title>Draft genome sequence of chickpea (Cicer arietinum) provides a resource for trait improvement.</title>
        <authorList>
            <person name="Varshney R.K."/>
            <person name="Song C."/>
            <person name="Saxena R.K."/>
            <person name="Azam S."/>
            <person name="Yu S."/>
            <person name="Sharpe A.G."/>
            <person name="Cannon S."/>
            <person name="Baek J."/>
            <person name="Rosen B.D."/>
            <person name="Tar'an B."/>
            <person name="Millan T."/>
            <person name="Zhang X."/>
            <person name="Ramsay L.D."/>
            <person name="Iwata A."/>
            <person name="Wang Y."/>
            <person name="Nelson W."/>
            <person name="Farmer A.D."/>
            <person name="Gaur P.M."/>
            <person name="Soderlund C."/>
            <person name="Penmetsa R.V."/>
            <person name="Xu C."/>
            <person name="Bharti A.K."/>
            <person name="He W."/>
            <person name="Winter P."/>
            <person name="Zhao S."/>
            <person name="Hane J.K."/>
            <person name="Carrasquilla-Garcia N."/>
            <person name="Condie J.A."/>
            <person name="Upadhyaya H.D."/>
            <person name="Luo M.C."/>
            <person name="Thudi M."/>
            <person name="Gowda C.L."/>
            <person name="Singh N.P."/>
            <person name="Lichtenzveig J."/>
            <person name="Gali K.K."/>
            <person name="Rubio J."/>
            <person name="Nadarajan N."/>
            <person name="Dolezel J."/>
            <person name="Bansal K.C."/>
            <person name="Xu X."/>
            <person name="Edwards D."/>
            <person name="Zhang G."/>
            <person name="Kahl G."/>
            <person name="Gil J."/>
            <person name="Singh K.B."/>
            <person name="Datta S.K."/>
            <person name="Jackson S.A."/>
            <person name="Wang J."/>
            <person name="Cook D.R."/>
        </authorList>
    </citation>
    <scope>NUCLEOTIDE SEQUENCE [LARGE SCALE GENOMIC DNA]</scope>
    <source>
        <strain evidence="2">cv. CDC Frontier</strain>
    </source>
</reference>
<reference evidence="3" key="2">
    <citation type="submission" date="2025-08" db="UniProtKB">
        <authorList>
            <consortium name="RefSeq"/>
        </authorList>
    </citation>
    <scope>IDENTIFICATION</scope>
    <source>
        <tissue evidence="3">Etiolated seedlings</tissue>
    </source>
</reference>
<dbReference type="PANTHER" id="PTHR36714">
    <property type="entry name" value="T23E23.1"/>
    <property type="match status" value="1"/>
</dbReference>
<keyword evidence="1" id="KW-0812">Transmembrane</keyword>